<feature type="compositionally biased region" description="Polar residues" evidence="1">
    <location>
        <begin position="588"/>
        <end position="601"/>
    </location>
</feature>
<name>G4U2T4_SERID</name>
<feature type="compositionally biased region" description="Polar residues" evidence="1">
    <location>
        <begin position="709"/>
        <end position="722"/>
    </location>
</feature>
<feature type="region of interest" description="Disordered" evidence="1">
    <location>
        <begin position="465"/>
        <end position="534"/>
    </location>
</feature>
<dbReference type="OMA" id="WMARHAI"/>
<proteinExistence type="predicted"/>
<dbReference type="eggNOG" id="ENOG502S12Q">
    <property type="taxonomic scope" value="Eukaryota"/>
</dbReference>
<dbReference type="CDD" id="cd11576">
    <property type="entry name" value="GH99_GH71_like_2"/>
    <property type="match status" value="1"/>
</dbReference>
<dbReference type="Gene3D" id="3.20.20.80">
    <property type="entry name" value="Glycosidases"/>
    <property type="match status" value="1"/>
</dbReference>
<organism evidence="2 3">
    <name type="scientific">Serendipita indica (strain DSM 11827)</name>
    <name type="common">Root endophyte fungus</name>
    <name type="synonym">Piriformospora indica</name>
    <dbReference type="NCBI Taxonomy" id="1109443"/>
    <lineage>
        <taxon>Eukaryota</taxon>
        <taxon>Fungi</taxon>
        <taxon>Dikarya</taxon>
        <taxon>Basidiomycota</taxon>
        <taxon>Agaricomycotina</taxon>
        <taxon>Agaricomycetes</taxon>
        <taxon>Sebacinales</taxon>
        <taxon>Serendipitaceae</taxon>
        <taxon>Serendipita</taxon>
    </lineage>
</organism>
<evidence type="ECO:0000256" key="1">
    <source>
        <dbReference type="SAM" id="MobiDB-lite"/>
    </source>
</evidence>
<gene>
    <name evidence="2" type="ORF">PIIN_00503</name>
</gene>
<feature type="compositionally biased region" description="Pro residues" evidence="1">
    <location>
        <begin position="635"/>
        <end position="645"/>
    </location>
</feature>
<dbReference type="OrthoDB" id="2589715at2759"/>
<feature type="region of interest" description="Disordered" evidence="1">
    <location>
        <begin position="834"/>
        <end position="956"/>
    </location>
</feature>
<dbReference type="STRING" id="1109443.G4U2T4"/>
<evidence type="ECO:0000313" key="2">
    <source>
        <dbReference type="EMBL" id="CCA77856.1"/>
    </source>
</evidence>
<dbReference type="EMBL" id="CAFZ01001876">
    <property type="protein sequence ID" value="CCA77856.1"/>
    <property type="molecule type" value="Genomic_DNA"/>
</dbReference>
<comment type="caution">
    <text evidence="2">The sequence shown here is derived from an EMBL/GenBank/DDBJ whole genome shotgun (WGS) entry which is preliminary data.</text>
</comment>
<feature type="compositionally biased region" description="Low complexity" evidence="1">
    <location>
        <begin position="608"/>
        <end position="630"/>
    </location>
</feature>
<dbReference type="AlphaFoldDB" id="G4U2T4"/>
<dbReference type="InParanoid" id="G4U2T4"/>
<feature type="compositionally biased region" description="Low complexity" evidence="1">
    <location>
        <begin position="465"/>
        <end position="484"/>
    </location>
</feature>
<dbReference type="Proteomes" id="UP000007148">
    <property type="component" value="Unassembled WGS sequence"/>
</dbReference>
<reference evidence="2 3" key="1">
    <citation type="journal article" date="2011" name="PLoS Pathog.">
        <title>Endophytic Life Strategies Decoded by Genome and Transcriptome Analyses of the Mutualistic Root Symbiont Piriformospora indica.</title>
        <authorList>
            <person name="Zuccaro A."/>
            <person name="Lahrmann U."/>
            <person name="Guldener U."/>
            <person name="Langen G."/>
            <person name="Pfiffi S."/>
            <person name="Biedenkopf D."/>
            <person name="Wong P."/>
            <person name="Samans B."/>
            <person name="Grimm C."/>
            <person name="Basiewicz M."/>
            <person name="Murat C."/>
            <person name="Martin F."/>
            <person name="Kogel K.H."/>
        </authorList>
    </citation>
    <scope>NUCLEOTIDE SEQUENCE [LARGE SCALE GENOMIC DNA]</scope>
    <source>
        <strain evidence="2 3">DSM 11827</strain>
    </source>
</reference>
<feature type="compositionally biased region" description="Low complexity" evidence="1">
    <location>
        <begin position="889"/>
        <end position="905"/>
    </location>
</feature>
<feature type="compositionally biased region" description="Low complexity" evidence="1">
    <location>
        <begin position="834"/>
        <end position="850"/>
    </location>
</feature>
<feature type="compositionally biased region" description="Polar residues" evidence="1">
    <location>
        <begin position="857"/>
        <end position="880"/>
    </location>
</feature>
<feature type="compositionally biased region" description="Pro residues" evidence="1">
    <location>
        <begin position="936"/>
        <end position="948"/>
    </location>
</feature>
<protein>
    <recommendedName>
        <fullName evidence="4">Xylosidase/arabinosidase</fullName>
    </recommendedName>
</protein>
<accession>G4U2T4</accession>
<keyword evidence="3" id="KW-1185">Reference proteome</keyword>
<dbReference type="HOGENOM" id="CLU_013292_0_0_1"/>
<evidence type="ECO:0008006" key="4">
    <source>
        <dbReference type="Google" id="ProtNLM"/>
    </source>
</evidence>
<evidence type="ECO:0000313" key="3">
    <source>
        <dbReference type="Proteomes" id="UP000007148"/>
    </source>
</evidence>
<feature type="compositionally biased region" description="Low complexity" evidence="1">
    <location>
        <begin position="666"/>
        <end position="684"/>
    </location>
</feature>
<feature type="region of interest" description="Disordered" evidence="1">
    <location>
        <begin position="588"/>
        <end position="735"/>
    </location>
</feature>
<sequence>MESNKVIRRADPSTIQNKVLVGYQGWFTCAGDGPPVHQGHHGWLHWFDKPLNQGGRPNFDLFPDVSEYAPEELYPAPGLSYPPTHFKAGQTALLFSSRNQATVNRHFHWMARHAIDGVFLQRFATQCEVDGNVNSPTADLMRLRDEVLDRVRAAAEKENRVWAIMYDVTGVPADRIEHVLRVDWHHLLSDKRILDSPYYVREKGQPVVAVWGLGFEGARHTPQSAAAIARNFKSSIPGGAYVWAGVPSQWRTLSGDMDPNPGFIEVFKNEFDAISPWTVGRYHTIEAIDRFCEERTAGDFKELKDLPKKVDYFPTIWPGGSSHNLSEGRLGLNDAPRLGGKFLWRQLWNVKHLGARTIYVAMFDEYDEGTAILPSVPLKRSLPKCDDPNRQFPFIALDADGEDNLSPDWYLRVCGFAVEVMRDERRIHADFPKKQIDDYWATRPKYETLEAAYSSASGLSASTASIVAGGSGSSSSQAVPSNSSLTPASGSNVAPIVAEATQSGPKPPVRKDTGSWGVFGIDDTDGPPPYSLETDFPSSPVVTTASTAVNATTIAPNPIAGTQPAIGASPNLGTVASGSPLGANVHRASSYSAGSGNTSEGATGLGRSSTYSPSSAHSGASASGSTASTPNRPIFAPPTFAPPSSRPSSSASSPLRPPERPPVHPSSPLAGPSTGSVGSSTPPQTYSPYQRPGTLSSPPGTPSVGHPSSLPQQFATSMNISSPNPLPTTAPTAGTEPTTALYNPAFAPHVAPSTSQGPMIAPSSTGTGLGIHSADPANPMYAPGAVPSIGTPGGFVAPPVGQGPSPTWNASTSGDGGYFSGGFNAANPVPGSSNVAAGGSSPAPSHWASPSIPPPSNSVYPTAPQWNTPNTTPGFVTPSGSYAPPAQGPSHFAPPTAPPSAFAGVGVAGAGGQTWTSPYPSPGGGPSTPNAYSSPSVPPNLPPRPPGAPGQSGGFVAPPNTFLGGFMKQASGVVDKYAGESTRIQIEKGVMTAAQTGSKLLGKFTK</sequence>